<organism evidence="3 4">
    <name type="scientific">Xylaria multiplex</name>
    <dbReference type="NCBI Taxonomy" id="323545"/>
    <lineage>
        <taxon>Eukaryota</taxon>
        <taxon>Fungi</taxon>
        <taxon>Dikarya</taxon>
        <taxon>Ascomycota</taxon>
        <taxon>Pezizomycotina</taxon>
        <taxon>Sordariomycetes</taxon>
        <taxon>Xylariomycetidae</taxon>
        <taxon>Xylariales</taxon>
        <taxon>Xylariaceae</taxon>
        <taxon>Xylaria</taxon>
    </lineage>
</organism>
<evidence type="ECO:0000313" key="4">
    <source>
        <dbReference type="Proteomes" id="UP000481858"/>
    </source>
</evidence>
<dbReference type="EMBL" id="WUBL01000067">
    <property type="protein sequence ID" value="KAF2967465.1"/>
    <property type="molecule type" value="Genomic_DNA"/>
</dbReference>
<protein>
    <recommendedName>
        <fullName evidence="2">Nephrocystin 3-like N-terminal domain-containing protein</fullName>
    </recommendedName>
</protein>
<feature type="domain" description="Nephrocystin 3-like N-terminal" evidence="2">
    <location>
        <begin position="396"/>
        <end position="578"/>
    </location>
</feature>
<keyword evidence="4" id="KW-1185">Reference proteome</keyword>
<name>A0A7C8IRT3_9PEZI</name>
<reference evidence="3 4" key="1">
    <citation type="submission" date="2019-12" db="EMBL/GenBank/DDBJ databases">
        <title>Draft genome sequence of the ascomycete Xylaria multiplex DSM 110363.</title>
        <authorList>
            <person name="Buettner E."/>
            <person name="Kellner H."/>
        </authorList>
    </citation>
    <scope>NUCLEOTIDE SEQUENCE [LARGE SCALE GENOMIC DNA]</scope>
    <source>
        <strain evidence="3 4">DSM 110363</strain>
    </source>
</reference>
<dbReference type="PANTHER" id="PTHR40619">
    <property type="entry name" value="FUNGAL STAND N-TERMINAL GOODBYE DOMAIN-CONTAINING PROTEIN"/>
    <property type="match status" value="1"/>
</dbReference>
<gene>
    <name evidence="3" type="ORF">GQX73_g6081</name>
</gene>
<accession>A0A7C8IRT3</accession>
<dbReference type="InParanoid" id="A0A7C8IRT3"/>
<dbReference type="PANTHER" id="PTHR40619:SF3">
    <property type="entry name" value="FUNGAL STAND N-TERMINAL GOODBYE DOMAIN-CONTAINING PROTEIN"/>
    <property type="match status" value="1"/>
</dbReference>
<proteinExistence type="predicted"/>
<comment type="caution">
    <text evidence="3">The sequence shown here is derived from an EMBL/GenBank/DDBJ whole genome shotgun (WGS) entry which is preliminary data.</text>
</comment>
<sequence>MADNKSRSGIAKWLHRRRLKHVEETPNPQSVERFLRKRVSSFQETPPGPMVYDHGEQAFRPEEDGAINDLENIVIAHDNESLPELQIQNCSWDKVFGLMSEAITAHKPNIYSNPIVTAGSDLVSSYIDLIPEEYGLGLLKGGLAIIFETLKRKEENAQKILDVFENIPETILTINTAYALLEPEPDDERLKREFYDTLIRDVPVLIAILRGSEAWYKKVVQYLTIRLPETLNIDEILAHWKGKTALLEGRVERMKTRILGSLKSKIDAFENVGTQVQTAETSIRALLLSNSSLQHALMGKLQERITKQYSDIWYQQKLAACAMTGLYDEIRELSYQFSETRQVEGRPQRRHRTAIVTPIQLLGIIGISDHAAGDDLETILRQARSFDPEIQRRAGWLTKTIEFRDWLRSERSTILLADGCLPEHGGLTTPMSGFCSALISSLMESEYNTVLFFFAGQHCNMQAPNHGGNGPKGLIRSIIAQLLLCSNMARPNLDFLTRKYLEDLGRYHLEALCDLFVQLVQQLPPTSQLYCVVDGISLYEQSLWLDDLEYVASMLEHIVEGQRQSPRRSAPVKILMASPGQSVDLVKNTRGRNSVWKHVSLASGQVITGAPSFEG</sequence>
<evidence type="ECO:0000313" key="3">
    <source>
        <dbReference type="EMBL" id="KAF2967465.1"/>
    </source>
</evidence>
<dbReference type="OrthoDB" id="5419927at2759"/>
<dbReference type="AlphaFoldDB" id="A0A7C8IRT3"/>
<dbReference type="Pfam" id="PF24883">
    <property type="entry name" value="NPHP3_N"/>
    <property type="match status" value="1"/>
</dbReference>
<keyword evidence="1" id="KW-0677">Repeat</keyword>
<dbReference type="Proteomes" id="UP000481858">
    <property type="component" value="Unassembled WGS sequence"/>
</dbReference>
<dbReference type="InterPro" id="IPR056884">
    <property type="entry name" value="NPHP3-like_N"/>
</dbReference>
<evidence type="ECO:0000256" key="1">
    <source>
        <dbReference type="ARBA" id="ARBA00022737"/>
    </source>
</evidence>
<evidence type="ECO:0000259" key="2">
    <source>
        <dbReference type="Pfam" id="PF24883"/>
    </source>
</evidence>